<evidence type="ECO:0000256" key="1">
    <source>
        <dbReference type="SAM" id="Phobius"/>
    </source>
</evidence>
<sequence>MQRMDNYLTIIERYLEGSISASEKKTLQKWLAEEENHKILFRQKIKEWYAKQKDIPVDSNDAYMRFKQTIDEKAKEEIVFRPWIKIIKYAAILGGVILAGYYYTTLDRFTHKTNIDIVESSTSSMDKIKITDEEGTITLMSFDDKTDITNASGNLIGKKDQHQFIVQPNEATTETKYMEISIPKGKLFQLTLSDGTKVWLNAASTLKFPQHFIASEKHRTVYLEGEAFFDVTTNKKQPFVVKTSTVDVEVLGTQFNVSSYAEDTTVKTTLVEGAVVVNDQSENTGSLKLSPSYQAIYSKEKNVLDKKKVNTMLYTSWMDRKIILQNESFAEAYKRIERAYNVTIISQNRKLNNTNFTGEFDIENIEEILKTFSGTLKFTYEIDQNKILIHPEN</sequence>
<comment type="caution">
    <text evidence="4">The sequence shown here is derived from an EMBL/GenBank/DDBJ whole genome shotgun (WGS) entry which is preliminary data.</text>
</comment>
<evidence type="ECO:0000259" key="3">
    <source>
        <dbReference type="Pfam" id="PF16344"/>
    </source>
</evidence>
<feature type="transmembrane region" description="Helical" evidence="1">
    <location>
        <begin position="86"/>
        <end position="104"/>
    </location>
</feature>
<keyword evidence="1" id="KW-1133">Transmembrane helix</keyword>
<dbReference type="Pfam" id="PF04773">
    <property type="entry name" value="FecR"/>
    <property type="match status" value="1"/>
</dbReference>
<dbReference type="Gene3D" id="2.60.120.1440">
    <property type="match status" value="1"/>
</dbReference>
<keyword evidence="5" id="KW-1185">Reference proteome</keyword>
<keyword evidence="1" id="KW-0472">Membrane</keyword>
<proteinExistence type="predicted"/>
<dbReference type="PANTHER" id="PTHR30273:SF2">
    <property type="entry name" value="PROTEIN FECR"/>
    <property type="match status" value="1"/>
</dbReference>
<name>A0A554VKN4_9FLAO</name>
<feature type="domain" description="FecR protein" evidence="2">
    <location>
        <begin position="180"/>
        <end position="275"/>
    </location>
</feature>
<dbReference type="EMBL" id="VLNR01000021">
    <property type="protein sequence ID" value="TSE08580.1"/>
    <property type="molecule type" value="Genomic_DNA"/>
</dbReference>
<dbReference type="Gene3D" id="3.55.50.30">
    <property type="match status" value="1"/>
</dbReference>
<dbReference type="PANTHER" id="PTHR30273">
    <property type="entry name" value="PERIPLASMIC SIGNAL SENSOR AND SIGMA FACTOR ACTIVATOR FECR-RELATED"/>
    <property type="match status" value="1"/>
</dbReference>
<dbReference type="AlphaFoldDB" id="A0A554VKN4"/>
<accession>A0A554VKN4</accession>
<dbReference type="FunFam" id="2.60.120.1440:FF:000001">
    <property type="entry name" value="Putative anti-sigma factor"/>
    <property type="match status" value="1"/>
</dbReference>
<dbReference type="OrthoDB" id="649666at2"/>
<evidence type="ECO:0000313" key="4">
    <source>
        <dbReference type="EMBL" id="TSE08580.1"/>
    </source>
</evidence>
<dbReference type="Pfam" id="PF16344">
    <property type="entry name" value="FecR_C"/>
    <property type="match status" value="1"/>
</dbReference>
<evidence type="ECO:0000259" key="2">
    <source>
        <dbReference type="Pfam" id="PF04773"/>
    </source>
</evidence>
<dbReference type="InterPro" id="IPR032508">
    <property type="entry name" value="FecR_C"/>
</dbReference>
<dbReference type="Proteomes" id="UP000318833">
    <property type="component" value="Unassembled WGS sequence"/>
</dbReference>
<reference evidence="4 5" key="1">
    <citation type="submission" date="2019-07" db="EMBL/GenBank/DDBJ databases">
        <title>The draft genome sequence of Aquimarina algiphila M91.</title>
        <authorList>
            <person name="Meng X."/>
        </authorList>
    </citation>
    <scope>NUCLEOTIDE SEQUENCE [LARGE SCALE GENOMIC DNA]</scope>
    <source>
        <strain evidence="4 5">M91</strain>
    </source>
</reference>
<keyword evidence="1" id="KW-0812">Transmembrane</keyword>
<organism evidence="4 5">
    <name type="scientific">Aquimarina algiphila</name>
    <dbReference type="NCBI Taxonomy" id="2047982"/>
    <lineage>
        <taxon>Bacteria</taxon>
        <taxon>Pseudomonadati</taxon>
        <taxon>Bacteroidota</taxon>
        <taxon>Flavobacteriia</taxon>
        <taxon>Flavobacteriales</taxon>
        <taxon>Flavobacteriaceae</taxon>
        <taxon>Aquimarina</taxon>
    </lineage>
</organism>
<protein>
    <submittedName>
        <fullName evidence="4">FecR family protein</fullName>
    </submittedName>
</protein>
<dbReference type="InterPro" id="IPR006860">
    <property type="entry name" value="FecR"/>
</dbReference>
<dbReference type="InterPro" id="IPR012373">
    <property type="entry name" value="Ferrdict_sens_TM"/>
</dbReference>
<evidence type="ECO:0000313" key="5">
    <source>
        <dbReference type="Proteomes" id="UP000318833"/>
    </source>
</evidence>
<feature type="domain" description="Protein FecR C-terminal" evidence="3">
    <location>
        <begin position="321"/>
        <end position="389"/>
    </location>
</feature>
<dbReference type="GO" id="GO:0016989">
    <property type="term" value="F:sigma factor antagonist activity"/>
    <property type="evidence" value="ECO:0007669"/>
    <property type="project" value="TreeGrafter"/>
</dbReference>
<gene>
    <name evidence="4" type="ORF">FOF46_11515</name>
</gene>